<reference evidence="2" key="1">
    <citation type="submission" date="2021-04" db="EMBL/GenBank/DDBJ databases">
        <title>Genome sequence of Serratia sp. arafor3.</title>
        <authorList>
            <person name="Besaury L."/>
        </authorList>
    </citation>
    <scope>NUCLEOTIDE SEQUENCE</scope>
    <source>
        <strain evidence="2">Arafor3</strain>
    </source>
</reference>
<evidence type="ECO:0000313" key="3">
    <source>
        <dbReference type="Proteomes" id="UP001165275"/>
    </source>
</evidence>
<dbReference type="EMBL" id="JAGQDC010000021">
    <property type="protein sequence ID" value="MCL1031322.1"/>
    <property type="molecule type" value="Genomic_DNA"/>
</dbReference>
<comment type="caution">
    <text evidence="2">The sequence shown here is derived from an EMBL/GenBank/DDBJ whole genome shotgun (WGS) entry which is preliminary data.</text>
</comment>
<dbReference type="InterPro" id="IPR009440">
    <property type="entry name" value="ParM/StbA_N"/>
</dbReference>
<accession>A0ABT0KHC4</accession>
<dbReference type="Proteomes" id="UP001165275">
    <property type="component" value="Unassembled WGS sequence"/>
</dbReference>
<keyword evidence="3" id="KW-1185">Reference proteome</keyword>
<dbReference type="RefSeq" id="WP_248947324.1">
    <property type="nucleotide sequence ID" value="NZ_CBCSGY010000016.1"/>
</dbReference>
<evidence type="ECO:0000313" key="2">
    <source>
        <dbReference type="EMBL" id="MCL1031322.1"/>
    </source>
</evidence>
<feature type="domain" description="Plasmid segregation protein ParM/StbA N-terminal" evidence="1">
    <location>
        <begin position="9"/>
        <end position="166"/>
    </location>
</feature>
<protein>
    <submittedName>
        <fullName evidence="2">ParM/StbA family protein</fullName>
    </submittedName>
</protein>
<gene>
    <name evidence="2" type="ORF">KAJ71_20210</name>
</gene>
<sequence>MSKNNPVYVALDCGSGNVATVMENKGAVQIRVTPSFVSRVLGQAHESDSKTNWVTIGASGELETYTVMNKAVGAIDTRTPDYQLSAACRVLVVNALTSLKLGGRKVIIADTLPADQYYDDNNAINRQQIELKRKSLMTAVTNATSDIAAPDIVCVEIMPEAVTAYNAALYTQDGQDNPYLIGAKDVAIVDIGRYTCDIAHLDCDNHTLFSRGTTPRGVHIMLEAVKLQMLAQAETIGIPVEKIRAMTLDDIDAIVRKGYYGSSIEALKDKRIYLDDIITAAAASFASEINYYLKTIVKSLGSIDALIIVGGGAYYICGLLRGIPNFADWHDNVVVPHQPETAVARGAYLALLARHDVEDEQSEIEA</sequence>
<proteinExistence type="predicted"/>
<name>A0ABT0KHC4_9GAMM</name>
<dbReference type="Gene3D" id="3.30.420.40">
    <property type="match status" value="2"/>
</dbReference>
<dbReference type="InterPro" id="IPR043129">
    <property type="entry name" value="ATPase_NBD"/>
</dbReference>
<dbReference type="Pfam" id="PF06406">
    <property type="entry name" value="StbA_N"/>
    <property type="match status" value="1"/>
</dbReference>
<organism evidence="2 3">
    <name type="scientific">Serratia silvae</name>
    <dbReference type="NCBI Taxonomy" id="2824122"/>
    <lineage>
        <taxon>Bacteria</taxon>
        <taxon>Pseudomonadati</taxon>
        <taxon>Pseudomonadota</taxon>
        <taxon>Gammaproteobacteria</taxon>
        <taxon>Enterobacterales</taxon>
        <taxon>Yersiniaceae</taxon>
        <taxon>Serratia</taxon>
    </lineage>
</organism>
<evidence type="ECO:0000259" key="1">
    <source>
        <dbReference type="Pfam" id="PF06406"/>
    </source>
</evidence>
<dbReference type="SUPFAM" id="SSF53067">
    <property type="entry name" value="Actin-like ATPase domain"/>
    <property type="match status" value="2"/>
</dbReference>